<dbReference type="EMBL" id="BKCJ010000973">
    <property type="protein sequence ID" value="GEU37795.1"/>
    <property type="molecule type" value="Genomic_DNA"/>
</dbReference>
<dbReference type="AlphaFoldDB" id="A0A6L2JPH9"/>
<comment type="caution">
    <text evidence="1">The sequence shown here is derived from an EMBL/GenBank/DDBJ whole genome shotgun (WGS) entry which is preliminary data.</text>
</comment>
<organism evidence="1">
    <name type="scientific">Tanacetum cinerariifolium</name>
    <name type="common">Dalmatian daisy</name>
    <name type="synonym">Chrysanthemum cinerariifolium</name>
    <dbReference type="NCBI Taxonomy" id="118510"/>
    <lineage>
        <taxon>Eukaryota</taxon>
        <taxon>Viridiplantae</taxon>
        <taxon>Streptophyta</taxon>
        <taxon>Embryophyta</taxon>
        <taxon>Tracheophyta</taxon>
        <taxon>Spermatophyta</taxon>
        <taxon>Magnoliopsida</taxon>
        <taxon>eudicotyledons</taxon>
        <taxon>Gunneridae</taxon>
        <taxon>Pentapetalae</taxon>
        <taxon>asterids</taxon>
        <taxon>campanulids</taxon>
        <taxon>Asterales</taxon>
        <taxon>Asteraceae</taxon>
        <taxon>Asteroideae</taxon>
        <taxon>Anthemideae</taxon>
        <taxon>Anthemidinae</taxon>
        <taxon>Tanacetum</taxon>
    </lineage>
</organism>
<reference evidence="1" key="1">
    <citation type="journal article" date="2019" name="Sci. Rep.">
        <title>Draft genome of Tanacetum cinerariifolium, the natural source of mosquito coil.</title>
        <authorList>
            <person name="Yamashiro T."/>
            <person name="Shiraishi A."/>
            <person name="Satake H."/>
            <person name="Nakayama K."/>
        </authorList>
    </citation>
    <scope>NUCLEOTIDE SEQUENCE</scope>
</reference>
<evidence type="ECO:0008006" key="2">
    <source>
        <dbReference type="Google" id="ProtNLM"/>
    </source>
</evidence>
<evidence type="ECO:0000313" key="1">
    <source>
        <dbReference type="EMBL" id="GEU37795.1"/>
    </source>
</evidence>
<dbReference type="PANTHER" id="PTHR11439:SF495">
    <property type="entry name" value="REVERSE TRANSCRIPTASE, RNA-DEPENDENT DNA POLYMERASE-RELATED"/>
    <property type="match status" value="1"/>
</dbReference>
<sequence length="434" mass="51165">MQEKHLDNIRKYHNLKRKPVSVAQARKNMIVYLMNMARYKIAHFKGMTYDQVRPIFEREFNKLQTFLQPDRDEEPTKKRGVEETMLQEIFKKLRAEVEVSGSHFTQDTPTDDPKEMFEEDVKTCCKLSQWLNSRLNPYKSMVLDLSKVANPLYSLRDKDLFKSKDPHSLTVNTVRLSDDFFGADNDMRNLDGVELDISNIFTTYPVPTTLNTRIYKDHCLDNVIGDRQSGEEPKRISNALKDPTWVEAMQEELLQFHLQKFWTLVDFPRGKKDQTLVIKRQKEDILLVQVYVDDIIFGSTKKEWRIEFEDKYVDETLRKLKYEDVKPASSPMDKEKALLKDSYGDDVDVYLYRSMIGSLMYLTSSRPDIMFVVCTYAIFQVNPKASHLYVVKRIFRYIKRHPKLGLWYPRDYSFDLVAYTDSDYAEASLDRKST</sequence>
<proteinExistence type="predicted"/>
<accession>A0A6L2JPH9</accession>
<gene>
    <name evidence="1" type="ORF">Tci_009773</name>
</gene>
<name>A0A6L2JPH9_TANCI</name>
<protein>
    <recommendedName>
        <fullName evidence="2">Reverse transcriptase Ty1/copia-type domain-containing protein</fullName>
    </recommendedName>
</protein>
<dbReference type="PANTHER" id="PTHR11439">
    <property type="entry name" value="GAG-POL-RELATED RETROTRANSPOSON"/>
    <property type="match status" value="1"/>
</dbReference>